<accession>A0A1I7YF67</accession>
<dbReference type="Proteomes" id="UP000095287">
    <property type="component" value="Unplaced"/>
</dbReference>
<evidence type="ECO:0000313" key="2">
    <source>
        <dbReference type="WBParaSite" id="L893_g15709.t1"/>
    </source>
</evidence>
<proteinExistence type="predicted"/>
<evidence type="ECO:0000313" key="1">
    <source>
        <dbReference type="Proteomes" id="UP000095287"/>
    </source>
</evidence>
<keyword evidence="1" id="KW-1185">Reference proteome</keyword>
<organism evidence="1 2">
    <name type="scientific">Steinernema glaseri</name>
    <dbReference type="NCBI Taxonomy" id="37863"/>
    <lineage>
        <taxon>Eukaryota</taxon>
        <taxon>Metazoa</taxon>
        <taxon>Ecdysozoa</taxon>
        <taxon>Nematoda</taxon>
        <taxon>Chromadorea</taxon>
        <taxon>Rhabditida</taxon>
        <taxon>Tylenchina</taxon>
        <taxon>Panagrolaimomorpha</taxon>
        <taxon>Strongyloidoidea</taxon>
        <taxon>Steinernematidae</taxon>
        <taxon>Steinernema</taxon>
    </lineage>
</organism>
<dbReference type="WBParaSite" id="L893_g15709.t1">
    <property type="protein sequence ID" value="L893_g15709.t1"/>
    <property type="gene ID" value="L893_g15709"/>
</dbReference>
<protein>
    <submittedName>
        <fullName evidence="2">DNA-directed DNA polymerase</fullName>
    </submittedName>
</protein>
<reference evidence="2" key="1">
    <citation type="submission" date="2016-11" db="UniProtKB">
        <authorList>
            <consortium name="WormBaseParasite"/>
        </authorList>
    </citation>
    <scope>IDENTIFICATION</scope>
</reference>
<name>A0A1I7YF67_9BILA</name>
<dbReference type="AlphaFoldDB" id="A0A1I7YF67"/>
<sequence>MDSVPWLFVKRCASAWIVRASEKVKIHTLRVFVNEQAGKLYAAAATTQGDLVPLDSVNLKFITNFTISSYHLDNNWKEVTLNQLQRLVQYIKPTTEGRPPVRFDCESGNHLGIFCTSTDIYRKLLSMRLPVDSVLLRFNKQELQAAVEEFLESAGPLYYVSCDFIRLKQSTVDTLIDKFVPLDEGCFYMGGPTRLTKAQLERLVLKCEMSNKKIKIEVWPEGARGRFKVTDFFDFEKRYTKKKIEDRNHFRLKSRIFSFQADCGITGTGSKDSRVHNGVLQYYHRDGHFVDYDAPGYYDVVNPVVHNHSVHFREKLPENFGTEAQFDAVVPGYHGIKNLTPVTEFPDLEKLKMIPETEKESAAVDYYLGLGLGNVDQFRPVLSYTQMLQASFCARVFKVPQAKFYLGLIERNRRTFRKYLNPEEKEERISRQEHRFFFRLFAFVEFGVNIGTDVVSLGGSSAATEGRQTPPSVMRESFKAITEEYLALIIGYTGPSGLL</sequence>